<protein>
    <submittedName>
        <fullName evidence="1">Uncharacterized protein</fullName>
    </submittedName>
</protein>
<accession>A0A3P3XL53</accession>
<organism evidence="1">
    <name type="scientific">uncultured spirochete</name>
    <dbReference type="NCBI Taxonomy" id="156406"/>
    <lineage>
        <taxon>Bacteria</taxon>
        <taxon>Pseudomonadati</taxon>
        <taxon>Spirochaetota</taxon>
        <taxon>Spirochaetia</taxon>
        <taxon>Spirochaetales</taxon>
        <taxon>environmental samples</taxon>
    </lineage>
</organism>
<proteinExistence type="predicted"/>
<reference evidence="1" key="1">
    <citation type="submission" date="2017-02" db="EMBL/GenBank/DDBJ databases">
        <authorList>
            <person name="Regsiter A."/>
            <person name="William W."/>
        </authorList>
    </citation>
    <scope>NUCLEOTIDE SEQUENCE</scope>
    <source>
        <strain evidence="1">Bib</strain>
    </source>
</reference>
<gene>
    <name evidence="1" type="ORF">SPIROBIBN47_400039</name>
</gene>
<name>A0A3P3XL53_9SPIR</name>
<evidence type="ECO:0000313" key="1">
    <source>
        <dbReference type="EMBL" id="SLM15260.1"/>
    </source>
</evidence>
<sequence length="638" mass="72721">MIRKIFVELAFPGDSAWTDISALVLDKSWTIDRQAFNDEKKSTLDKFTCSLKFDQTILSKIRAAEERIGIRVKDLDGNPLFFGAIEPAVSHETSDHIGDIAIEAADNSWRLDDKIKTTRQMPANVTDAGFYIWNPADQQHSICHILLTEAGYTEAEIDGSLSDLRQIEMVSVEAEASTYREVLDTLLMEHELVLHAKPDGTLTLLSWRPAAITATIDKNSLSTVKPFRFENRFDKRDGAKITWAQPEIIPDVLVYRENLPVDENGVFTGEAIAAGDYFPKDSDIEDIYQSYVENWLDRPYLARETRIKNKDLTLIATSEPRLFYDADDGITPDIAEFEYKRAHIRFINNASETKKIYNFEIKANVLIRKKIGITKASPLGTETDLLEYTSQYIFDSTAADALAQALAFDALAEEQYSFGLNEIIEIGSRVRIIEQRNGTDVEAIIQKTRLSGESPVNEYEAVQFLYEGNLQLNHDYSLGNQIWPPYDYQQVVQRLEDVSRVFYDQPVGPYKRGDLWISNGILYQSKETRGTGEFFDSDWEWCIRSNLTTIIESTNGDVFKPGENTTTTLIARCFRNGIEITDTLPDSAFRWTRVSRFPQQPPNDDETWNYNHASGYRTVEVTTDSIYARATYKVEILE</sequence>
<dbReference type="AlphaFoldDB" id="A0A3P3XL53"/>
<dbReference type="EMBL" id="FWDM01000035">
    <property type="protein sequence ID" value="SLM15260.1"/>
    <property type="molecule type" value="Genomic_DNA"/>
</dbReference>